<dbReference type="EMBL" id="JAVHJL010000007">
    <property type="protein sequence ID" value="KAK6500514.1"/>
    <property type="molecule type" value="Genomic_DNA"/>
</dbReference>
<evidence type="ECO:0000313" key="4">
    <source>
        <dbReference type="Proteomes" id="UP001370758"/>
    </source>
</evidence>
<dbReference type="GO" id="GO:0004096">
    <property type="term" value="F:catalase activity"/>
    <property type="evidence" value="ECO:0007669"/>
    <property type="project" value="InterPro"/>
</dbReference>
<comment type="caution">
    <text evidence="3">The sequence shown here is derived from an EMBL/GenBank/DDBJ whole genome shotgun (WGS) entry which is preliminary data.</text>
</comment>
<dbReference type="GO" id="GO:0042542">
    <property type="term" value="P:response to hydrogen peroxide"/>
    <property type="evidence" value="ECO:0007669"/>
    <property type="project" value="TreeGrafter"/>
</dbReference>
<feature type="compositionally biased region" description="Basic and acidic residues" evidence="1">
    <location>
        <begin position="162"/>
        <end position="173"/>
    </location>
</feature>
<keyword evidence="4" id="KW-1185">Reference proteome</keyword>
<dbReference type="InterPro" id="IPR018028">
    <property type="entry name" value="Catalase"/>
</dbReference>
<dbReference type="GO" id="GO:0042744">
    <property type="term" value="P:hydrogen peroxide catabolic process"/>
    <property type="evidence" value="ECO:0007669"/>
    <property type="project" value="TreeGrafter"/>
</dbReference>
<reference evidence="3 4" key="1">
    <citation type="submission" date="2023-08" db="EMBL/GenBank/DDBJ databases">
        <authorList>
            <person name="Palmer J.M."/>
        </authorList>
    </citation>
    <scope>NUCLEOTIDE SEQUENCE [LARGE SCALE GENOMIC DNA]</scope>
    <source>
        <strain evidence="3 4">TWF481</strain>
    </source>
</reference>
<protein>
    <recommendedName>
        <fullName evidence="2">Catalase immune-responsive domain-containing protein</fullName>
    </recommendedName>
</protein>
<dbReference type="AlphaFoldDB" id="A0AAV9W4Q3"/>
<dbReference type="Proteomes" id="UP001370758">
    <property type="component" value="Unassembled WGS sequence"/>
</dbReference>
<dbReference type="GO" id="GO:0005777">
    <property type="term" value="C:peroxisome"/>
    <property type="evidence" value="ECO:0007669"/>
    <property type="project" value="TreeGrafter"/>
</dbReference>
<feature type="region of interest" description="Disordered" evidence="1">
    <location>
        <begin position="140"/>
        <end position="173"/>
    </location>
</feature>
<feature type="domain" description="Catalase immune-responsive" evidence="2">
    <location>
        <begin position="48"/>
        <end position="108"/>
    </location>
</feature>
<evidence type="ECO:0000313" key="3">
    <source>
        <dbReference type="EMBL" id="KAK6500514.1"/>
    </source>
</evidence>
<accession>A0AAV9W4Q3</accession>
<proteinExistence type="predicted"/>
<dbReference type="InterPro" id="IPR020835">
    <property type="entry name" value="Catalase_sf"/>
</dbReference>
<gene>
    <name evidence="3" type="ORF">TWF481_010858</name>
</gene>
<organism evidence="3 4">
    <name type="scientific">Arthrobotrys musiformis</name>
    <dbReference type="NCBI Taxonomy" id="47236"/>
    <lineage>
        <taxon>Eukaryota</taxon>
        <taxon>Fungi</taxon>
        <taxon>Dikarya</taxon>
        <taxon>Ascomycota</taxon>
        <taxon>Pezizomycotina</taxon>
        <taxon>Orbiliomycetes</taxon>
        <taxon>Orbiliales</taxon>
        <taxon>Orbiliaceae</taxon>
        <taxon>Arthrobotrys</taxon>
    </lineage>
</organism>
<dbReference type="PANTHER" id="PTHR11465">
    <property type="entry name" value="CATALASE"/>
    <property type="match status" value="1"/>
</dbReference>
<name>A0AAV9W4Q3_9PEZI</name>
<dbReference type="InterPro" id="IPR010582">
    <property type="entry name" value="Catalase_immune_responsive"/>
</dbReference>
<dbReference type="PANTHER" id="PTHR11465:SF62">
    <property type="entry name" value="CATALASE T"/>
    <property type="match status" value="1"/>
</dbReference>
<dbReference type="SUPFAM" id="SSF56634">
    <property type="entry name" value="Heme-dependent catalase-like"/>
    <property type="match status" value="1"/>
</dbReference>
<dbReference type="Pfam" id="PF06628">
    <property type="entry name" value="Catalase-rel"/>
    <property type="match status" value="1"/>
</dbReference>
<evidence type="ECO:0000259" key="2">
    <source>
        <dbReference type="Pfam" id="PF06628"/>
    </source>
</evidence>
<dbReference type="Gene3D" id="2.40.180.10">
    <property type="entry name" value="Catalase core domain"/>
    <property type="match status" value="1"/>
</dbReference>
<sequence>MAFHNQGGRANYLSSIEPVQFKPPAVDIDRTHGHFIGNAVSYLSSIRPEDFNAPRALWERVFDEGARQRFVKNISGHMANCHHPEAIKRMIAIFREVSPDLGARLEEATGVQGYPSIKDLTFNGTHNGMSDTLKVANQTPSEKFGRDTGNVNAGPRYGTHAESTKIEGIRSNL</sequence>
<evidence type="ECO:0000256" key="1">
    <source>
        <dbReference type="SAM" id="MobiDB-lite"/>
    </source>
</evidence>
<dbReference type="GO" id="GO:0020037">
    <property type="term" value="F:heme binding"/>
    <property type="evidence" value="ECO:0007669"/>
    <property type="project" value="InterPro"/>
</dbReference>
<dbReference type="GO" id="GO:0005739">
    <property type="term" value="C:mitochondrion"/>
    <property type="evidence" value="ECO:0007669"/>
    <property type="project" value="TreeGrafter"/>
</dbReference>